<feature type="transmembrane region" description="Helical" evidence="1">
    <location>
        <begin position="39"/>
        <end position="67"/>
    </location>
</feature>
<keyword evidence="1" id="KW-0812">Transmembrane</keyword>
<dbReference type="RefSeq" id="WP_087303353.1">
    <property type="nucleotide sequence ID" value="NZ_NFKP01000037.1"/>
</dbReference>
<dbReference type="Proteomes" id="UP000196386">
    <property type="component" value="Unassembled WGS sequence"/>
</dbReference>
<organism evidence="2 3">
    <name type="scientific">Anaerotruncus colihominis</name>
    <dbReference type="NCBI Taxonomy" id="169435"/>
    <lineage>
        <taxon>Bacteria</taxon>
        <taxon>Bacillati</taxon>
        <taxon>Bacillota</taxon>
        <taxon>Clostridia</taxon>
        <taxon>Eubacteriales</taxon>
        <taxon>Oscillospiraceae</taxon>
        <taxon>Anaerotruncus</taxon>
    </lineage>
</organism>
<reference evidence="3" key="1">
    <citation type="submission" date="2017-04" db="EMBL/GenBank/DDBJ databases">
        <title>Function of individual gut microbiota members based on whole genome sequencing of pure cultures obtained from chicken caecum.</title>
        <authorList>
            <person name="Medvecky M."/>
            <person name="Cejkova D."/>
            <person name="Polansky O."/>
            <person name="Karasova D."/>
            <person name="Kubasova T."/>
            <person name="Cizek A."/>
            <person name="Rychlik I."/>
        </authorList>
    </citation>
    <scope>NUCLEOTIDE SEQUENCE [LARGE SCALE GENOMIC DNA]</scope>
    <source>
        <strain evidence="3">An175</strain>
    </source>
</reference>
<accession>A0A1Y4MFL3</accession>
<dbReference type="Pfam" id="PF10269">
    <property type="entry name" value="Tmemb_185A"/>
    <property type="match status" value="1"/>
</dbReference>
<dbReference type="AlphaFoldDB" id="A0A1Y4MFL3"/>
<keyword evidence="1" id="KW-0472">Membrane</keyword>
<feature type="transmembrane region" description="Helical" evidence="1">
    <location>
        <begin position="12"/>
        <end position="33"/>
    </location>
</feature>
<proteinExistence type="predicted"/>
<name>A0A1Y4MFL3_9FIRM</name>
<comment type="caution">
    <text evidence="2">The sequence shown here is derived from an EMBL/GenBank/DDBJ whole genome shotgun (WGS) entry which is preliminary data.</text>
</comment>
<evidence type="ECO:0000313" key="3">
    <source>
        <dbReference type="Proteomes" id="UP000196386"/>
    </source>
</evidence>
<evidence type="ECO:0000256" key="1">
    <source>
        <dbReference type="SAM" id="Phobius"/>
    </source>
</evidence>
<evidence type="ECO:0000313" key="2">
    <source>
        <dbReference type="EMBL" id="OUP66950.1"/>
    </source>
</evidence>
<sequence length="81" mass="8966">MSDNSSNGGHSSAAGGIGFFGLLAIVFIVLKLYNVISWSWWWVLAPLWGPAALVMTILVIVLVVALTGQVRKELKRRERKR</sequence>
<dbReference type="InterPro" id="IPR019396">
    <property type="entry name" value="TM_Fragile-X-F-assoc"/>
</dbReference>
<dbReference type="EMBL" id="NFKP01000037">
    <property type="protein sequence ID" value="OUP66950.1"/>
    <property type="molecule type" value="Genomic_DNA"/>
</dbReference>
<protein>
    <recommendedName>
        <fullName evidence="4">Transmembrane Fragile-X-F protein</fullName>
    </recommendedName>
</protein>
<gene>
    <name evidence="2" type="ORF">B5F11_18815</name>
</gene>
<evidence type="ECO:0008006" key="4">
    <source>
        <dbReference type="Google" id="ProtNLM"/>
    </source>
</evidence>
<keyword evidence="1" id="KW-1133">Transmembrane helix</keyword>